<dbReference type="InterPro" id="IPR015421">
    <property type="entry name" value="PyrdxlP-dep_Trfase_major"/>
</dbReference>
<dbReference type="GO" id="GO:0004400">
    <property type="term" value="F:histidinol-phosphate transaminase activity"/>
    <property type="evidence" value="ECO:0007669"/>
    <property type="project" value="UniProtKB-UniRule"/>
</dbReference>
<dbReference type="CDD" id="cd00609">
    <property type="entry name" value="AAT_like"/>
    <property type="match status" value="1"/>
</dbReference>
<evidence type="ECO:0000256" key="1">
    <source>
        <dbReference type="ARBA" id="ARBA00001933"/>
    </source>
</evidence>
<feature type="modified residue" description="N6-(pyridoxal phosphate)lysine" evidence="11">
    <location>
        <position position="221"/>
    </location>
</feature>
<dbReference type="GO" id="GO:0030170">
    <property type="term" value="F:pyridoxal phosphate binding"/>
    <property type="evidence" value="ECO:0007669"/>
    <property type="project" value="InterPro"/>
</dbReference>
<comment type="similarity">
    <text evidence="3 11">Belongs to the class-II pyridoxal-phosphate-dependent aminotransferase family. Histidinol-phosphate aminotransferase subfamily.</text>
</comment>
<protein>
    <recommendedName>
        <fullName evidence="11">Histidinol-phosphate aminotransferase</fullName>
        <ecNumber evidence="11">2.6.1.9</ecNumber>
    </recommendedName>
    <alternativeName>
        <fullName evidence="11">Imidazole acetol-phosphate transaminase</fullName>
    </alternativeName>
</protein>
<dbReference type="RefSeq" id="WP_153249286.1">
    <property type="nucleotide sequence ID" value="NZ_CP044205.1"/>
</dbReference>
<keyword evidence="6 11" id="KW-0028">Amino-acid biosynthesis</keyword>
<sequence length="362" mass="40113">MYNATDRVKALLRPELQQLSVYHVPPATNFIKLDAMENPYDWPEELVNEWLQRLRTVKPNRYPDPSSAALCAALVSSFNIPAESALLLGNGSDELIQIILMAIAGQDAVVLAPEPTFVMYRQIAIGLGLRFEGVPLRSDDFSLDMPAMIAAIETLRPAVIFLAYPNNPTGNLFRRDEIEQILALSPGLVVVDEAYAAFTDSSFMPLLPEFPNLLVMRTLSKQGLAGLRLGYMAGDPGLIAEFNKLRLPYNINILTQASAELALAHAPVFDAQVRLIREQRRWLLARLNEIASIRTYPSEANFITFRVLSMSAIDVFNGLRDAGILIKNLDPAGGLLSGCLRVTVGTPEENRIFVDELHRVII</sequence>
<dbReference type="InterPro" id="IPR015424">
    <property type="entry name" value="PyrdxlP-dep_Trfase"/>
</dbReference>
<evidence type="ECO:0000256" key="5">
    <source>
        <dbReference type="ARBA" id="ARBA00022576"/>
    </source>
</evidence>
<dbReference type="SUPFAM" id="SSF53383">
    <property type="entry name" value="PLP-dependent transferases"/>
    <property type="match status" value="1"/>
</dbReference>
<dbReference type="InterPro" id="IPR050106">
    <property type="entry name" value="HistidinolP_aminotransfase"/>
</dbReference>
<comment type="cofactor">
    <cofactor evidence="1 11">
        <name>pyridoxal 5'-phosphate</name>
        <dbReference type="ChEBI" id="CHEBI:597326"/>
    </cofactor>
</comment>
<dbReference type="HAMAP" id="MF_01023">
    <property type="entry name" value="HisC_aminotrans_2"/>
    <property type="match status" value="1"/>
</dbReference>
<comment type="subunit">
    <text evidence="4 11">Homodimer.</text>
</comment>
<evidence type="ECO:0000256" key="4">
    <source>
        <dbReference type="ARBA" id="ARBA00011738"/>
    </source>
</evidence>
<dbReference type="GO" id="GO:0000105">
    <property type="term" value="P:L-histidine biosynthetic process"/>
    <property type="evidence" value="ECO:0007669"/>
    <property type="project" value="UniProtKB-UniRule"/>
</dbReference>
<dbReference type="OrthoDB" id="9809616at2"/>
<evidence type="ECO:0000256" key="9">
    <source>
        <dbReference type="ARBA" id="ARBA00023102"/>
    </source>
</evidence>
<accession>A0A5Q0BM55</accession>
<dbReference type="KEGG" id="mmob:F6R98_12335"/>
<proteinExistence type="inferred from homology"/>
<dbReference type="PANTHER" id="PTHR43643">
    <property type="entry name" value="HISTIDINOL-PHOSPHATE AMINOTRANSFERASE 2"/>
    <property type="match status" value="1"/>
</dbReference>
<dbReference type="InParanoid" id="A0A5Q0BM55"/>
<dbReference type="NCBIfam" id="TIGR01141">
    <property type="entry name" value="hisC"/>
    <property type="match status" value="1"/>
</dbReference>
<keyword evidence="9 11" id="KW-0368">Histidine biosynthesis</keyword>
<dbReference type="InterPro" id="IPR004839">
    <property type="entry name" value="Aminotransferase_I/II_large"/>
</dbReference>
<dbReference type="Gene3D" id="3.40.640.10">
    <property type="entry name" value="Type I PLP-dependent aspartate aminotransferase-like (Major domain)"/>
    <property type="match status" value="1"/>
</dbReference>
<dbReference type="InterPro" id="IPR005861">
    <property type="entry name" value="HisP_aminotrans"/>
</dbReference>
<evidence type="ECO:0000256" key="3">
    <source>
        <dbReference type="ARBA" id="ARBA00007970"/>
    </source>
</evidence>
<keyword evidence="14" id="KW-1185">Reference proteome</keyword>
<dbReference type="EMBL" id="CP044205">
    <property type="protein sequence ID" value="QFY43304.1"/>
    <property type="molecule type" value="Genomic_DNA"/>
</dbReference>
<comment type="pathway">
    <text evidence="2 11">Amino-acid biosynthesis; L-histidine biosynthesis; L-histidine from 5-phospho-alpha-D-ribose 1-diphosphate: step 7/9.</text>
</comment>
<dbReference type="Proteomes" id="UP000325755">
    <property type="component" value="Chromosome"/>
</dbReference>
<keyword evidence="7 11" id="KW-0808">Transferase</keyword>
<evidence type="ECO:0000256" key="2">
    <source>
        <dbReference type="ARBA" id="ARBA00005011"/>
    </source>
</evidence>
<comment type="catalytic activity">
    <reaction evidence="10 11">
        <text>L-histidinol phosphate + 2-oxoglutarate = 3-(imidazol-4-yl)-2-oxopropyl phosphate + L-glutamate</text>
        <dbReference type="Rhea" id="RHEA:23744"/>
        <dbReference type="ChEBI" id="CHEBI:16810"/>
        <dbReference type="ChEBI" id="CHEBI:29985"/>
        <dbReference type="ChEBI" id="CHEBI:57766"/>
        <dbReference type="ChEBI" id="CHEBI:57980"/>
        <dbReference type="EC" id="2.6.1.9"/>
    </reaction>
</comment>
<dbReference type="Pfam" id="PF00155">
    <property type="entry name" value="Aminotran_1_2"/>
    <property type="match status" value="1"/>
</dbReference>
<name>A0A5Q0BM55_9GAMM</name>
<evidence type="ECO:0000256" key="8">
    <source>
        <dbReference type="ARBA" id="ARBA00022898"/>
    </source>
</evidence>
<keyword evidence="8 11" id="KW-0663">Pyridoxal phosphate</keyword>
<dbReference type="Gene3D" id="3.90.1150.10">
    <property type="entry name" value="Aspartate Aminotransferase, domain 1"/>
    <property type="match status" value="1"/>
</dbReference>
<keyword evidence="5 11" id="KW-0032">Aminotransferase</keyword>
<organism evidence="13 14">
    <name type="scientific">Candidatus Methylospira mobilis</name>
    <dbReference type="NCBI Taxonomy" id="1808979"/>
    <lineage>
        <taxon>Bacteria</taxon>
        <taxon>Pseudomonadati</taxon>
        <taxon>Pseudomonadota</taxon>
        <taxon>Gammaproteobacteria</taxon>
        <taxon>Methylococcales</taxon>
        <taxon>Methylococcaceae</taxon>
        <taxon>Candidatus Methylospira</taxon>
    </lineage>
</organism>
<evidence type="ECO:0000259" key="12">
    <source>
        <dbReference type="Pfam" id="PF00155"/>
    </source>
</evidence>
<reference evidence="13 14" key="1">
    <citation type="submission" date="2019-09" db="EMBL/GenBank/DDBJ databases">
        <title>Ecophysiology of the spiral-shaped methanotroph Methylospira mobilis as revealed by the complete genome sequence.</title>
        <authorList>
            <person name="Oshkin I.Y."/>
            <person name="Dedysh S.N."/>
            <person name="Miroshnikov K."/>
            <person name="Danilova O.V."/>
            <person name="Hakobyan A."/>
            <person name="Liesack W."/>
        </authorList>
    </citation>
    <scope>NUCLEOTIDE SEQUENCE [LARGE SCALE GENOMIC DNA]</scope>
    <source>
        <strain evidence="13 14">Shm1</strain>
    </source>
</reference>
<evidence type="ECO:0000313" key="13">
    <source>
        <dbReference type="EMBL" id="QFY43304.1"/>
    </source>
</evidence>
<evidence type="ECO:0000313" key="14">
    <source>
        <dbReference type="Proteomes" id="UP000325755"/>
    </source>
</evidence>
<dbReference type="UniPathway" id="UPA00031">
    <property type="reaction ID" value="UER00012"/>
</dbReference>
<dbReference type="EC" id="2.6.1.9" evidence="11"/>
<evidence type="ECO:0000256" key="7">
    <source>
        <dbReference type="ARBA" id="ARBA00022679"/>
    </source>
</evidence>
<evidence type="ECO:0000256" key="11">
    <source>
        <dbReference type="HAMAP-Rule" id="MF_01023"/>
    </source>
</evidence>
<dbReference type="AlphaFoldDB" id="A0A5Q0BM55"/>
<gene>
    <name evidence="11" type="primary">hisC</name>
    <name evidence="13" type="ORF">F6R98_12335</name>
</gene>
<feature type="domain" description="Aminotransferase class I/classII large" evidence="12">
    <location>
        <begin position="29"/>
        <end position="356"/>
    </location>
</feature>
<evidence type="ECO:0000256" key="10">
    <source>
        <dbReference type="ARBA" id="ARBA00047481"/>
    </source>
</evidence>
<evidence type="ECO:0000256" key="6">
    <source>
        <dbReference type="ARBA" id="ARBA00022605"/>
    </source>
</evidence>
<dbReference type="PANTHER" id="PTHR43643:SF6">
    <property type="entry name" value="HISTIDINOL-PHOSPHATE AMINOTRANSFERASE"/>
    <property type="match status" value="1"/>
</dbReference>
<dbReference type="InterPro" id="IPR015422">
    <property type="entry name" value="PyrdxlP-dep_Trfase_small"/>
</dbReference>